<dbReference type="Pfam" id="PF07730">
    <property type="entry name" value="HisKA_3"/>
    <property type="match status" value="1"/>
</dbReference>
<dbReference type="InterPro" id="IPR036890">
    <property type="entry name" value="HATPase_C_sf"/>
</dbReference>
<keyword evidence="12" id="KW-1185">Reference proteome</keyword>
<accession>A0A3P7RZT0</accession>
<evidence type="ECO:0000256" key="2">
    <source>
        <dbReference type="ARBA" id="ARBA00012438"/>
    </source>
</evidence>
<dbReference type="Proteomes" id="UP000279029">
    <property type="component" value="Chromosome"/>
</dbReference>
<dbReference type="KEGG" id="cbar:PATL70BA_2136"/>
<dbReference type="EC" id="2.7.13.3" evidence="2"/>
<organism evidence="11 12">
    <name type="scientific">Petrocella atlantisensis</name>
    <dbReference type="NCBI Taxonomy" id="2173034"/>
    <lineage>
        <taxon>Bacteria</taxon>
        <taxon>Bacillati</taxon>
        <taxon>Bacillota</taxon>
        <taxon>Clostridia</taxon>
        <taxon>Lachnospirales</taxon>
        <taxon>Vallitaleaceae</taxon>
        <taxon>Petrocella</taxon>
    </lineage>
</organism>
<dbReference type="AlphaFoldDB" id="A0A3P7RZT0"/>
<evidence type="ECO:0000256" key="3">
    <source>
        <dbReference type="ARBA" id="ARBA00022553"/>
    </source>
</evidence>
<dbReference type="Gene3D" id="3.30.565.10">
    <property type="entry name" value="Histidine kinase-like ATPase, C-terminal domain"/>
    <property type="match status" value="1"/>
</dbReference>
<dbReference type="InterPro" id="IPR003594">
    <property type="entry name" value="HATPase_dom"/>
</dbReference>
<dbReference type="PANTHER" id="PTHR24421">
    <property type="entry name" value="NITRATE/NITRITE SENSOR PROTEIN NARX-RELATED"/>
    <property type="match status" value="1"/>
</dbReference>
<dbReference type="PANTHER" id="PTHR24421:SF10">
    <property type="entry name" value="NITRATE_NITRITE SENSOR PROTEIN NARQ"/>
    <property type="match status" value="1"/>
</dbReference>
<keyword evidence="6" id="KW-0418">Kinase</keyword>
<dbReference type="InterPro" id="IPR011712">
    <property type="entry name" value="Sig_transdc_His_kin_sub3_dim/P"/>
</dbReference>
<keyword evidence="9" id="KW-0472">Membrane</keyword>
<evidence type="ECO:0000256" key="1">
    <source>
        <dbReference type="ARBA" id="ARBA00000085"/>
    </source>
</evidence>
<evidence type="ECO:0000256" key="9">
    <source>
        <dbReference type="SAM" id="Phobius"/>
    </source>
</evidence>
<gene>
    <name evidence="11" type="ORF">PATL70BA_2136</name>
</gene>
<dbReference type="CDD" id="cd16917">
    <property type="entry name" value="HATPase_UhpB-NarQ-NarX-like"/>
    <property type="match status" value="1"/>
</dbReference>
<dbReference type="GO" id="GO:0046983">
    <property type="term" value="F:protein dimerization activity"/>
    <property type="evidence" value="ECO:0007669"/>
    <property type="project" value="InterPro"/>
</dbReference>
<name>A0A3P7RZT0_9FIRM</name>
<evidence type="ECO:0000256" key="4">
    <source>
        <dbReference type="ARBA" id="ARBA00022679"/>
    </source>
</evidence>
<evidence type="ECO:0000313" key="12">
    <source>
        <dbReference type="Proteomes" id="UP000279029"/>
    </source>
</evidence>
<feature type="transmembrane region" description="Helical" evidence="9">
    <location>
        <begin position="6"/>
        <end position="27"/>
    </location>
</feature>
<evidence type="ECO:0000256" key="5">
    <source>
        <dbReference type="ARBA" id="ARBA00022741"/>
    </source>
</evidence>
<feature type="transmembrane region" description="Helical" evidence="9">
    <location>
        <begin position="78"/>
        <end position="99"/>
    </location>
</feature>
<feature type="transmembrane region" description="Helical" evidence="9">
    <location>
        <begin position="157"/>
        <end position="173"/>
    </location>
</feature>
<dbReference type="RefSeq" id="WP_125137227.1">
    <property type="nucleotide sequence ID" value="NZ_LR130778.1"/>
</dbReference>
<dbReference type="Gene3D" id="1.20.5.1930">
    <property type="match status" value="1"/>
</dbReference>
<dbReference type="EMBL" id="LR130778">
    <property type="protein sequence ID" value="VDN48022.1"/>
    <property type="molecule type" value="Genomic_DNA"/>
</dbReference>
<keyword evidence="3" id="KW-0597">Phosphoprotein</keyword>
<keyword evidence="7" id="KW-0067">ATP-binding</keyword>
<dbReference type="Pfam" id="PF02518">
    <property type="entry name" value="HATPase_c"/>
    <property type="match status" value="1"/>
</dbReference>
<sequence>MTTPQLQLWLAYMTINLWIIIPPIMMCIRSKDKSMINKILWIILLCVFNLPAVMIYLFTHKSEPDKMTLAINKAIKDLEHHLIFIGLVLVFEVISLILLSRNEDRTQVLMLLIMSVMLIFMNHYLILDKDKRIYQVIPFLQVLAITGVDLFSANRDFKIIIIVVVLSVLNEYPVRFSKIFSILTLLFYLGTSITLQIQEGQLGQVEMLVYAIRNTITYSLVIISFYIGKKQLFLNHQLKEMTQTLKDKNKELEEISILKERSRIAREIHDTLGHTLTGAIVQLEVARKMVKVDEDKAIEAIDKTQKITRDGFAEVKRAIKALRPIMIEDSSLEEALQALIEKTQNHCQVVIDAKVENDIIQEENVKITIYRIIQEAITNSIRHGEATEIKIIIEKADENAIMIQVTDNGRGCETISEGYGLKGIKERVGLLGGKMMVHSEYGKGFDMALTLNQKT</sequence>
<proteinExistence type="predicted"/>
<keyword evidence="4" id="KW-0808">Transferase</keyword>
<dbReference type="InterPro" id="IPR050482">
    <property type="entry name" value="Sensor_HK_TwoCompSys"/>
</dbReference>
<dbReference type="SUPFAM" id="SSF55874">
    <property type="entry name" value="ATPase domain of HSP90 chaperone/DNA topoisomerase II/histidine kinase"/>
    <property type="match status" value="1"/>
</dbReference>
<dbReference type="OrthoDB" id="9781904at2"/>
<evidence type="ECO:0000256" key="6">
    <source>
        <dbReference type="ARBA" id="ARBA00022777"/>
    </source>
</evidence>
<keyword evidence="9" id="KW-1133">Transmembrane helix</keyword>
<evidence type="ECO:0000259" key="10">
    <source>
        <dbReference type="SMART" id="SM00387"/>
    </source>
</evidence>
<feature type="transmembrane region" description="Helical" evidence="9">
    <location>
        <begin position="39"/>
        <end position="58"/>
    </location>
</feature>
<dbReference type="GO" id="GO:0005524">
    <property type="term" value="F:ATP binding"/>
    <property type="evidence" value="ECO:0007669"/>
    <property type="project" value="UniProtKB-KW"/>
</dbReference>
<keyword evidence="5" id="KW-0547">Nucleotide-binding</keyword>
<keyword evidence="9" id="KW-0812">Transmembrane</keyword>
<feature type="domain" description="Histidine kinase/HSP90-like ATPase" evidence="10">
    <location>
        <begin position="364"/>
        <end position="455"/>
    </location>
</feature>
<protein>
    <recommendedName>
        <fullName evidence="2">histidine kinase</fullName>
        <ecNumber evidence="2">2.7.13.3</ecNumber>
    </recommendedName>
</protein>
<feature type="transmembrane region" description="Helical" evidence="9">
    <location>
        <begin position="108"/>
        <end position="127"/>
    </location>
</feature>
<evidence type="ECO:0000256" key="7">
    <source>
        <dbReference type="ARBA" id="ARBA00022840"/>
    </source>
</evidence>
<dbReference type="SMART" id="SM00387">
    <property type="entry name" value="HATPase_c"/>
    <property type="match status" value="1"/>
</dbReference>
<feature type="transmembrane region" description="Helical" evidence="9">
    <location>
        <begin position="179"/>
        <end position="195"/>
    </location>
</feature>
<dbReference type="GO" id="GO:0000155">
    <property type="term" value="F:phosphorelay sensor kinase activity"/>
    <property type="evidence" value="ECO:0007669"/>
    <property type="project" value="InterPro"/>
</dbReference>
<evidence type="ECO:0000313" key="11">
    <source>
        <dbReference type="EMBL" id="VDN48022.1"/>
    </source>
</evidence>
<evidence type="ECO:0000256" key="8">
    <source>
        <dbReference type="ARBA" id="ARBA00023012"/>
    </source>
</evidence>
<dbReference type="GO" id="GO:0016020">
    <property type="term" value="C:membrane"/>
    <property type="evidence" value="ECO:0007669"/>
    <property type="project" value="InterPro"/>
</dbReference>
<keyword evidence="8" id="KW-0902">Two-component regulatory system</keyword>
<feature type="transmembrane region" description="Helical" evidence="9">
    <location>
        <begin position="207"/>
        <end position="227"/>
    </location>
</feature>
<comment type="catalytic activity">
    <reaction evidence="1">
        <text>ATP + protein L-histidine = ADP + protein N-phospho-L-histidine.</text>
        <dbReference type="EC" id="2.7.13.3"/>
    </reaction>
</comment>
<reference evidence="11 12" key="1">
    <citation type="submission" date="2018-09" db="EMBL/GenBank/DDBJ databases">
        <authorList>
            <person name="Postec A."/>
        </authorList>
    </citation>
    <scope>NUCLEOTIDE SEQUENCE [LARGE SCALE GENOMIC DNA]</scope>
    <source>
        <strain evidence="11">70B-A</strain>
    </source>
</reference>